<protein>
    <recommendedName>
        <fullName evidence="2">Glycoside hydrolase 131 catalytic N-terminal domain-containing protein</fullName>
    </recommendedName>
</protein>
<evidence type="ECO:0000256" key="1">
    <source>
        <dbReference type="SAM" id="SignalP"/>
    </source>
</evidence>
<dbReference type="Pfam" id="PF18271">
    <property type="entry name" value="GH131_N"/>
    <property type="match status" value="1"/>
</dbReference>
<name>K3WAF4_GLOUD</name>
<dbReference type="VEuPathDB" id="FungiDB:PYU1_G001943"/>
<reference evidence="4" key="1">
    <citation type="journal article" date="2010" name="Genome Biol.">
        <title>Genome sequence of the necrotrophic plant pathogen Pythium ultimum reveals original pathogenicity mechanisms and effector repertoire.</title>
        <authorList>
            <person name="Levesque C.A."/>
            <person name="Brouwer H."/>
            <person name="Cano L."/>
            <person name="Hamilton J.P."/>
            <person name="Holt C."/>
            <person name="Huitema E."/>
            <person name="Raffaele S."/>
            <person name="Robideau G.P."/>
            <person name="Thines M."/>
            <person name="Win J."/>
            <person name="Zerillo M.M."/>
            <person name="Beakes G.W."/>
            <person name="Boore J.L."/>
            <person name="Busam D."/>
            <person name="Dumas B."/>
            <person name="Ferriera S."/>
            <person name="Fuerstenberg S.I."/>
            <person name="Gachon C.M."/>
            <person name="Gaulin E."/>
            <person name="Govers F."/>
            <person name="Grenville-Briggs L."/>
            <person name="Horner N."/>
            <person name="Hostetler J."/>
            <person name="Jiang R.H."/>
            <person name="Johnson J."/>
            <person name="Krajaejun T."/>
            <person name="Lin H."/>
            <person name="Meijer H.J."/>
            <person name="Moore B."/>
            <person name="Morris P."/>
            <person name="Phuntmart V."/>
            <person name="Puiu D."/>
            <person name="Shetty J."/>
            <person name="Stajich J.E."/>
            <person name="Tripathy S."/>
            <person name="Wawra S."/>
            <person name="van West P."/>
            <person name="Whitty B.R."/>
            <person name="Coutinho P.M."/>
            <person name="Henrissat B."/>
            <person name="Martin F."/>
            <person name="Thomas P.D."/>
            <person name="Tyler B.M."/>
            <person name="De Vries R.P."/>
            <person name="Kamoun S."/>
            <person name="Yandell M."/>
            <person name="Tisserat N."/>
            <person name="Buell C.R."/>
        </authorList>
    </citation>
    <scope>NUCLEOTIDE SEQUENCE</scope>
    <source>
        <strain evidence="4">DAOM:BR144</strain>
    </source>
</reference>
<reference evidence="4" key="2">
    <citation type="submission" date="2010-04" db="EMBL/GenBank/DDBJ databases">
        <authorList>
            <person name="Buell R."/>
            <person name="Hamilton J."/>
            <person name="Hostetler J."/>
        </authorList>
    </citation>
    <scope>NUCLEOTIDE SEQUENCE [LARGE SCALE GENOMIC DNA]</scope>
    <source>
        <strain evidence="4">DAOM:BR144</strain>
    </source>
</reference>
<keyword evidence="4" id="KW-1185">Reference proteome</keyword>
<dbReference type="PROSITE" id="PS51257">
    <property type="entry name" value="PROKAR_LIPOPROTEIN"/>
    <property type="match status" value="1"/>
</dbReference>
<dbReference type="Proteomes" id="UP000019132">
    <property type="component" value="Unassembled WGS sequence"/>
</dbReference>
<accession>K3WAF4</accession>
<dbReference type="HOGENOM" id="CLU_061082_1_0_1"/>
<dbReference type="OMA" id="KYMTHIL"/>
<dbReference type="STRING" id="431595.K3WAF4"/>
<proteinExistence type="predicted"/>
<dbReference type="PANTHER" id="PTHR34612">
    <property type="entry name" value="GH131_N DOMAIN-CONTAINING PROTEIN"/>
    <property type="match status" value="1"/>
</dbReference>
<evidence type="ECO:0000259" key="2">
    <source>
        <dbReference type="Pfam" id="PF18271"/>
    </source>
</evidence>
<feature type="chain" id="PRO_5003871747" description="Glycoside hydrolase 131 catalytic N-terminal domain-containing protein" evidence="1">
    <location>
        <begin position="23"/>
        <end position="242"/>
    </location>
</feature>
<sequence length="242" mass="27150">MKLASVVLSCAALACSVLSVNAQDKPLPWDGRGQDLTVKTLTSKYMTHILTMRKDSTTADPANYVTIDQKGRSPAYNDDTGVINIAVDKDAVFKTQNNFRRSELVQMVEGNTAGKTFFRASVKKDEAFLNKYQWQIIFPESHIFEIRIDAAMNPPKIIYLNNGTWDAKWETEFQTDTWYNFGIAVSKPASGSGSHLEFYTSEGEAELKLAATHTTVTEFPSNYEFHYGMLTLSDDGSDPYWP</sequence>
<evidence type="ECO:0000313" key="3">
    <source>
        <dbReference type="EnsemblProtists" id="PYU1_T001945"/>
    </source>
</evidence>
<dbReference type="Gene3D" id="2.60.120.1160">
    <property type="match status" value="1"/>
</dbReference>
<dbReference type="AlphaFoldDB" id="K3WAF4"/>
<dbReference type="EMBL" id="GL376634">
    <property type="status" value="NOT_ANNOTATED_CDS"/>
    <property type="molecule type" value="Genomic_DNA"/>
</dbReference>
<dbReference type="EnsemblProtists" id="PYU1_T001945">
    <property type="protein sequence ID" value="PYU1_T001945"/>
    <property type="gene ID" value="PYU1_G001943"/>
</dbReference>
<feature type="signal peptide" evidence="1">
    <location>
        <begin position="1"/>
        <end position="22"/>
    </location>
</feature>
<evidence type="ECO:0000313" key="4">
    <source>
        <dbReference type="Proteomes" id="UP000019132"/>
    </source>
</evidence>
<dbReference type="InParanoid" id="K3WAF4"/>
<dbReference type="InterPro" id="IPR041524">
    <property type="entry name" value="GH131_N"/>
</dbReference>
<feature type="domain" description="Glycoside hydrolase 131 catalytic N-terminal" evidence="2">
    <location>
        <begin position="27"/>
        <end position="233"/>
    </location>
</feature>
<keyword evidence="1" id="KW-0732">Signal</keyword>
<dbReference type="eggNOG" id="ENOG502RADZ">
    <property type="taxonomic scope" value="Eukaryota"/>
</dbReference>
<organism evidence="3 4">
    <name type="scientific">Globisporangium ultimum (strain ATCC 200006 / CBS 805.95 / DAOM BR144)</name>
    <name type="common">Pythium ultimum</name>
    <dbReference type="NCBI Taxonomy" id="431595"/>
    <lineage>
        <taxon>Eukaryota</taxon>
        <taxon>Sar</taxon>
        <taxon>Stramenopiles</taxon>
        <taxon>Oomycota</taxon>
        <taxon>Peronosporomycetes</taxon>
        <taxon>Pythiales</taxon>
        <taxon>Pythiaceae</taxon>
        <taxon>Globisporangium</taxon>
    </lineage>
</organism>
<dbReference type="PANTHER" id="PTHR34612:SF6">
    <property type="entry name" value="GLYCOSIDE HYDROLASE 131 CATALYTIC N-TERMINAL DOMAIN-CONTAINING PROTEIN"/>
    <property type="match status" value="1"/>
</dbReference>
<reference evidence="3" key="3">
    <citation type="submission" date="2015-02" db="UniProtKB">
        <authorList>
            <consortium name="EnsemblProtists"/>
        </authorList>
    </citation>
    <scope>IDENTIFICATION</scope>
    <source>
        <strain evidence="3">DAOM BR144</strain>
    </source>
</reference>